<proteinExistence type="predicted"/>
<name>A0ACC1IQA6_9FUNG</name>
<dbReference type="Proteomes" id="UP001150581">
    <property type="component" value="Unassembled WGS sequence"/>
</dbReference>
<gene>
    <name evidence="1" type="ORF">LPJ66_002515</name>
</gene>
<protein>
    <submittedName>
        <fullName evidence="1">Uncharacterized protein</fullName>
    </submittedName>
</protein>
<evidence type="ECO:0000313" key="2">
    <source>
        <dbReference type="Proteomes" id="UP001150581"/>
    </source>
</evidence>
<organism evidence="1 2">
    <name type="scientific">Kickxella alabastrina</name>
    <dbReference type="NCBI Taxonomy" id="61397"/>
    <lineage>
        <taxon>Eukaryota</taxon>
        <taxon>Fungi</taxon>
        <taxon>Fungi incertae sedis</taxon>
        <taxon>Zoopagomycota</taxon>
        <taxon>Kickxellomycotina</taxon>
        <taxon>Kickxellomycetes</taxon>
        <taxon>Kickxellales</taxon>
        <taxon>Kickxellaceae</taxon>
        <taxon>Kickxella</taxon>
    </lineage>
</organism>
<keyword evidence="2" id="KW-1185">Reference proteome</keyword>
<accession>A0ACC1IQA6</accession>
<evidence type="ECO:0000313" key="1">
    <source>
        <dbReference type="EMBL" id="KAJ1898811.1"/>
    </source>
</evidence>
<dbReference type="EMBL" id="JANBPG010000207">
    <property type="protein sequence ID" value="KAJ1898811.1"/>
    <property type="molecule type" value="Genomic_DNA"/>
</dbReference>
<sequence length="338" mass="35709">MGDNRPSETTALLLPADDRSTSAALDRSTNASLERQRRRDELTGYILMASSALGFAANSACVKALSLSQIPSLEIVFARSIVQLALGLLGCVFLRASPLGPATSPRHLLVLRGAAGAFGNACFFYAVSVMTLGDATVVFFTGPVFSAVFAYWMLGEPYGKFDRVASAVCILGIVLVLKPAVLFGGSESPKGGPELWGAVAALVGAMSGALAYCVVRKVGRAVNAMVHVVYFGFISMIGSSVAMFLLQEPRMPRGQYEWVVMGLVGVFAFVGQAMLNRGLQLAPAGPGTLMRNLDVVFAVVLGITLFDEVPDWIGLVGALVIVGCTVAMGVHKWLRPQD</sequence>
<comment type="caution">
    <text evidence="1">The sequence shown here is derived from an EMBL/GenBank/DDBJ whole genome shotgun (WGS) entry which is preliminary data.</text>
</comment>
<reference evidence="1" key="1">
    <citation type="submission" date="2022-07" db="EMBL/GenBank/DDBJ databases">
        <title>Phylogenomic reconstructions and comparative analyses of Kickxellomycotina fungi.</title>
        <authorList>
            <person name="Reynolds N.K."/>
            <person name="Stajich J.E."/>
            <person name="Barry K."/>
            <person name="Grigoriev I.V."/>
            <person name="Crous P."/>
            <person name="Smith M.E."/>
        </authorList>
    </citation>
    <scope>NUCLEOTIDE SEQUENCE</scope>
    <source>
        <strain evidence="1">Benny 63K</strain>
    </source>
</reference>